<dbReference type="PANTHER" id="PTHR39465:SF1">
    <property type="entry name" value="DNA LIGASE D 3'-PHOSPHOESTERASE DOMAIN-CONTAINING PROTEIN"/>
    <property type="match status" value="1"/>
</dbReference>
<feature type="compositionally biased region" description="Gly residues" evidence="1">
    <location>
        <begin position="275"/>
        <end position="286"/>
    </location>
</feature>
<comment type="caution">
    <text evidence="3">The sequence shown here is derived from an EMBL/GenBank/DDBJ whole genome shotgun (WGS) entry which is preliminary data.</text>
</comment>
<feature type="region of interest" description="Disordered" evidence="1">
    <location>
        <begin position="266"/>
        <end position="288"/>
    </location>
</feature>
<evidence type="ECO:0000259" key="2">
    <source>
        <dbReference type="Pfam" id="PF13298"/>
    </source>
</evidence>
<keyword evidence="4" id="KW-1185">Reference proteome</keyword>
<evidence type="ECO:0000313" key="3">
    <source>
        <dbReference type="EMBL" id="KAK7743585.1"/>
    </source>
</evidence>
<proteinExistence type="predicted"/>
<evidence type="ECO:0000256" key="1">
    <source>
        <dbReference type="SAM" id="MobiDB-lite"/>
    </source>
</evidence>
<dbReference type="Pfam" id="PF13298">
    <property type="entry name" value="LigD_N"/>
    <property type="match status" value="1"/>
</dbReference>
<protein>
    <recommendedName>
        <fullName evidence="2">DNA ligase D 3'-phosphoesterase domain-containing protein</fullName>
    </recommendedName>
</protein>
<organism evidence="3 4">
    <name type="scientific">Cytospora paraplurivora</name>
    <dbReference type="NCBI Taxonomy" id="2898453"/>
    <lineage>
        <taxon>Eukaryota</taxon>
        <taxon>Fungi</taxon>
        <taxon>Dikarya</taxon>
        <taxon>Ascomycota</taxon>
        <taxon>Pezizomycotina</taxon>
        <taxon>Sordariomycetes</taxon>
        <taxon>Sordariomycetidae</taxon>
        <taxon>Diaporthales</taxon>
        <taxon>Cytosporaceae</taxon>
        <taxon>Cytospora</taxon>
    </lineage>
</organism>
<gene>
    <name evidence="3" type="ORF">SLS53_004120</name>
</gene>
<dbReference type="InterPro" id="IPR014144">
    <property type="entry name" value="LigD_PE_domain"/>
</dbReference>
<dbReference type="AlphaFoldDB" id="A0AAN9YI84"/>
<feature type="region of interest" description="Disordered" evidence="1">
    <location>
        <begin position="328"/>
        <end position="407"/>
    </location>
</feature>
<feature type="compositionally biased region" description="Polar residues" evidence="1">
    <location>
        <begin position="82"/>
        <end position="91"/>
    </location>
</feature>
<dbReference type="PANTHER" id="PTHR39465">
    <property type="entry name" value="DNA LIGASE D, 3'-PHOSPHOESTERASE DOMAIN"/>
    <property type="match status" value="1"/>
</dbReference>
<accession>A0AAN9YI84</accession>
<name>A0AAN9YI84_9PEZI</name>
<dbReference type="Proteomes" id="UP001320245">
    <property type="component" value="Unassembled WGS sequence"/>
</dbReference>
<feature type="domain" description="DNA ligase D 3'-phosphoesterase" evidence="2">
    <location>
        <begin position="169"/>
        <end position="319"/>
    </location>
</feature>
<feature type="compositionally biased region" description="Low complexity" evidence="1">
    <location>
        <begin position="355"/>
        <end position="372"/>
    </location>
</feature>
<sequence length="534" mass="57685">MGSPKKRAASLELVANPLIKRRNLEWRVSPPSIRDPDRRCQEADGPGSTYGGVSAKRKQSDGEGENDLASCPNNIKPEGPTAGTSPNNEEIQGTKKKEPQGSSGPSESALIENATVHIADHLAYFSDLLSSRTLVPYPAGHPRLPVPAYQSLYRRSLGSTEGAHFVVTQHDHPVAGPHYDLRLQVSGASSCSWAIMYGLPGDPNARGRSGRTGGGALRNATETRVHCLWNHLVETAGRHTGSLMVWDTGSYEVLPPRRSKYALLDSQEGEDGVIDPGGGGGGGGAWDGLTQQEKLARSFAARKIRLRLNGTRLPRGYAVNLRLTREEDAAGRAKAAGTGRPGRGRRRGRQGGGSAAAAAAARKGAETSSSDSGGDDGYGCVRDGDSPEEERYDDGPTSTAEGAAQGVMSEMEKELRELEDEQVRRTNAYTGAVNSIGSVHQRKWFLSLDREACGFGRTRKDGKVWWERVIGGDNGEEGGDRDEEDARHRYGWPFYVRGPDHERSVITGRLGADILRDEGVVGFVRRKGWRPIMN</sequence>
<evidence type="ECO:0000313" key="4">
    <source>
        <dbReference type="Proteomes" id="UP001320245"/>
    </source>
</evidence>
<feature type="region of interest" description="Disordered" evidence="1">
    <location>
        <begin position="24"/>
        <end position="107"/>
    </location>
</feature>
<reference evidence="3 4" key="1">
    <citation type="journal article" date="2023" name="PLoS ONE">
        <title>Cytospora paraplurivora sp. nov. isolated from orchards with fruit tree decline syndrome in Ontario, Canada.</title>
        <authorList>
            <person name="Ilyukhin E."/>
            <person name="Nguyen H.D.T."/>
            <person name="Castle A.J."/>
            <person name="Ellouze W."/>
        </authorList>
    </citation>
    <scope>NUCLEOTIDE SEQUENCE [LARGE SCALE GENOMIC DNA]</scope>
    <source>
        <strain evidence="3 4">FDS-564</strain>
    </source>
</reference>
<dbReference type="EMBL" id="JAJSPL020000013">
    <property type="protein sequence ID" value="KAK7743585.1"/>
    <property type="molecule type" value="Genomic_DNA"/>
</dbReference>